<dbReference type="AlphaFoldDB" id="A0AAD1ZPT2"/>
<dbReference type="PANTHER" id="PTHR48223">
    <property type="entry name" value="DEFECTIVE 2759, PUTATIVE ISOFORM 1-RELATED"/>
    <property type="match status" value="1"/>
</dbReference>
<evidence type="ECO:0000313" key="2">
    <source>
        <dbReference type="EMBL" id="CAI9773791.1"/>
    </source>
</evidence>
<dbReference type="EMBL" id="OU503048">
    <property type="protein sequence ID" value="CAI9773791.1"/>
    <property type="molecule type" value="Genomic_DNA"/>
</dbReference>
<accession>A0AAD1ZPT2</accession>
<feature type="transmembrane region" description="Helical" evidence="1">
    <location>
        <begin position="228"/>
        <end position="249"/>
    </location>
</feature>
<keyword evidence="3" id="KW-1185">Reference proteome</keyword>
<organism evidence="2 3">
    <name type="scientific">Fraxinus pennsylvanica</name>
    <dbReference type="NCBI Taxonomy" id="56036"/>
    <lineage>
        <taxon>Eukaryota</taxon>
        <taxon>Viridiplantae</taxon>
        <taxon>Streptophyta</taxon>
        <taxon>Embryophyta</taxon>
        <taxon>Tracheophyta</taxon>
        <taxon>Spermatophyta</taxon>
        <taxon>Magnoliopsida</taxon>
        <taxon>eudicotyledons</taxon>
        <taxon>Gunneridae</taxon>
        <taxon>Pentapetalae</taxon>
        <taxon>asterids</taxon>
        <taxon>lamiids</taxon>
        <taxon>Lamiales</taxon>
        <taxon>Oleaceae</taxon>
        <taxon>Oleeae</taxon>
        <taxon>Fraxinus</taxon>
    </lineage>
</organism>
<protein>
    <submittedName>
        <fullName evidence="2">Uncharacterized protein</fullName>
    </submittedName>
</protein>
<dbReference type="PANTHER" id="PTHR48223:SF1">
    <property type="entry name" value="ABC TRANSMEMBRANE TYPE-1 DOMAIN-CONTAINING PROTEIN"/>
    <property type="match status" value="1"/>
</dbReference>
<name>A0AAD1ZPT2_9LAMI</name>
<keyword evidence="1" id="KW-1133">Transmembrane helix</keyword>
<keyword evidence="1" id="KW-0812">Transmembrane</keyword>
<dbReference type="Proteomes" id="UP000834106">
    <property type="component" value="Chromosome 13"/>
</dbReference>
<feature type="transmembrane region" description="Helical" evidence="1">
    <location>
        <begin position="184"/>
        <end position="208"/>
    </location>
</feature>
<evidence type="ECO:0000313" key="3">
    <source>
        <dbReference type="Proteomes" id="UP000834106"/>
    </source>
</evidence>
<proteinExistence type="predicted"/>
<sequence length="340" mass="38361">MALTTHQLQGPYSAFPLGPSPWSRGNKLINFLTIRAAGQNNRFTSLKCKYCLSVGAPFVVGPKTQLFKISAFKGSSCDDDAGSSSSGSKTLKNPVSVSYVRHESEESSVKSPVQNIPVSCTSSADETTIQSPAIQNLLKDWLMLLRATSQNQQVTEVLDEPSSVETLETQNSLQKQERVEIIKAVWCSFLGLDAAIKIPLLIFVPLYLAVNLVYGSVVSRELTPLWVLGPLIVALYIKMIRFICGLYLFTFKQTVKAVKNLPVYCLLLHNYVVCGKFKEDIRALIWQPVVDIRNMDYKEVMKRNAKDLEIWLVEKYQDCVESIWPYYCRMIRFLKRANLI</sequence>
<reference evidence="2" key="1">
    <citation type="submission" date="2023-05" db="EMBL/GenBank/DDBJ databases">
        <authorList>
            <person name="Huff M."/>
        </authorList>
    </citation>
    <scope>NUCLEOTIDE SEQUENCE</scope>
</reference>
<keyword evidence="1" id="KW-0472">Membrane</keyword>
<evidence type="ECO:0000256" key="1">
    <source>
        <dbReference type="SAM" id="Phobius"/>
    </source>
</evidence>
<gene>
    <name evidence="2" type="ORF">FPE_LOCUS21221</name>
</gene>